<dbReference type="AlphaFoldDB" id="A4UVL8"/>
<dbReference type="InterPro" id="IPR045545">
    <property type="entry name" value="PHYIP/PHIPL_C"/>
</dbReference>
<dbReference type="SMR" id="A4UVL8"/>
<dbReference type="OrthoDB" id="6101761at2759"/>
<dbReference type="UCSC" id="M01B2.12">
    <property type="organism name" value="c. elegans"/>
</dbReference>
<dbReference type="AGR" id="WB:WBGene00045337"/>
<gene>
    <name evidence="2" type="ORF">CELE_M01B2.12</name>
    <name evidence="2 4" type="ORF">M01B2.12</name>
</gene>
<sequence length="311" mass="35879">MNVSHLQVKCSFSSEQIYLSWSISEKQRNVKFVMRGKNLRTGKLTIVDIPDMGKQFELPIATTSGEKFEIRIQMVSADFGILLAEWSKEVRAEFTSAELLELYKKCLNFVKEDNKPSMVEITQLYRCKPKEYWDEICNWQSNIMKTYSKDKNGHRGNLINGKINGLFFSGRLIDWNLPKSSPFGDVRMDIDCISVLHPERHNLYFADFYCNKEIHYVTVVVCITGTHADRYCRKNLIKLDTSTNLFIRSVPNNHQCKFYINNNIWIEILYTEDINLNGNSFTSIRATGKGSSNTDGVPNNKSCTICNLYPV</sequence>
<dbReference type="WormBase" id="M01B2.12">
    <property type="protein sequence ID" value="CE44634"/>
    <property type="gene ID" value="WBGene00045337"/>
</dbReference>
<name>A4UVL8_CAEEL</name>
<dbReference type="GO" id="GO:0005737">
    <property type="term" value="C:cytoplasm"/>
    <property type="evidence" value="ECO:0000318"/>
    <property type="project" value="GO_Central"/>
</dbReference>
<dbReference type="Pfam" id="PF19281">
    <property type="entry name" value="PHYHIP_C"/>
    <property type="match status" value="1"/>
</dbReference>
<dbReference type="InParanoid" id="A4UVL8"/>
<proteinExistence type="predicted"/>
<dbReference type="PANTHER" id="PTHR15698">
    <property type="entry name" value="PROTEIN CBG15099"/>
    <property type="match status" value="1"/>
</dbReference>
<dbReference type="PANTHER" id="PTHR15698:SF4">
    <property type="entry name" value="PHYTANOYL-COA HYDROXYLASE-INTERACTING PROTEIN-LIKE C-TERMINAL DOMAIN-CONTAINING PROTEIN"/>
    <property type="match status" value="1"/>
</dbReference>
<dbReference type="FunCoup" id="A4UVL8">
    <property type="interactions" value="363"/>
</dbReference>
<dbReference type="InterPro" id="IPR042868">
    <property type="entry name" value="PHYHIP/PHYHIPL"/>
</dbReference>
<dbReference type="PaxDb" id="6239-M01B2.12"/>
<dbReference type="Proteomes" id="UP000001940">
    <property type="component" value="Chromosome V"/>
</dbReference>
<evidence type="ECO:0000313" key="4">
    <source>
        <dbReference type="WormBase" id="M01B2.12"/>
    </source>
</evidence>
<dbReference type="EMBL" id="BX284605">
    <property type="protein sequence ID" value="CAM84819.2"/>
    <property type="molecule type" value="Genomic_DNA"/>
</dbReference>
<evidence type="ECO:0000259" key="1">
    <source>
        <dbReference type="Pfam" id="PF19281"/>
    </source>
</evidence>
<dbReference type="eggNOG" id="ENOG502QQIT">
    <property type="taxonomic scope" value="Eukaryota"/>
</dbReference>
<dbReference type="PhylomeDB" id="A4UVL8"/>
<reference evidence="2 3" key="1">
    <citation type="journal article" date="1998" name="Science">
        <title>Genome sequence of the nematode C. elegans: a platform for investigating biology.</title>
        <authorList>
            <consortium name="The C. elegans sequencing consortium"/>
            <person name="Sulson J.E."/>
            <person name="Waterston R."/>
        </authorList>
    </citation>
    <scope>NUCLEOTIDE SEQUENCE [LARGE SCALE GENOMIC DNA]</scope>
    <source>
        <strain evidence="2 3">Bristol N2</strain>
    </source>
</reference>
<keyword evidence="3" id="KW-1185">Reference proteome</keyword>
<evidence type="ECO:0000313" key="3">
    <source>
        <dbReference type="Proteomes" id="UP000001940"/>
    </source>
</evidence>
<dbReference type="HOGENOM" id="CLU_054218_0_0_1"/>
<organism evidence="2 3">
    <name type="scientific">Caenorhabditis elegans</name>
    <dbReference type="NCBI Taxonomy" id="6239"/>
    <lineage>
        <taxon>Eukaryota</taxon>
        <taxon>Metazoa</taxon>
        <taxon>Ecdysozoa</taxon>
        <taxon>Nematoda</taxon>
        <taxon>Chromadorea</taxon>
        <taxon>Rhabditida</taxon>
        <taxon>Rhabditina</taxon>
        <taxon>Rhabditomorpha</taxon>
        <taxon>Rhabditoidea</taxon>
        <taxon>Rhabditidae</taxon>
        <taxon>Peloderinae</taxon>
        <taxon>Caenorhabditis</taxon>
    </lineage>
</organism>
<evidence type="ECO:0000313" key="2">
    <source>
        <dbReference type="EMBL" id="CAM84819.2"/>
    </source>
</evidence>
<dbReference type="OMA" id="FEIRIQM"/>
<protein>
    <submittedName>
        <fullName evidence="2">Phytanoyl-CoA hydroxylase-interacting protein-like C-terminal domain-containing protein</fullName>
    </submittedName>
</protein>
<feature type="domain" description="Phytanoyl-CoA hydroxylase-interacting protein-like C-terminal" evidence="1">
    <location>
        <begin position="114"/>
        <end position="308"/>
    </location>
</feature>
<accession>A4UVL8</accession>